<proteinExistence type="predicted"/>
<sequence length="277" mass="32164">MVPLPWKERSSPFTTLGISLKNGWNIGTALLLQILFNVDFLVTAVPAGLHGEKSSSLRSTPEWRANLQKELGSSLKLSQQLLRKTRNLKCLYVSEHLSGVRLTLTAHSRLLPASNLDLHTWSRRCLLKETKNKTLTELLWSLFPQDAERLSYIAEKLSFYQTLVQQLKELTKDDSRFASQFEDLSYNLRDLSHQVSYQISLWELPLENQLQPTLKPPQILQHQNQWLNHQEVYLILHYLENFLCRVARDFKILRVRVAKETFLSKDPRTPKSHSFSS</sequence>
<comment type="caution">
    <text evidence="1">The sequence shown here is derived from an EMBL/GenBank/DDBJ whole genome shotgun (WGS) entry which is preliminary data.</text>
</comment>
<evidence type="ECO:0008006" key="3">
    <source>
        <dbReference type="Google" id="ProtNLM"/>
    </source>
</evidence>
<dbReference type="InterPro" id="IPR009079">
    <property type="entry name" value="4_helix_cytokine-like_core"/>
</dbReference>
<dbReference type="Proteomes" id="UP000826234">
    <property type="component" value="Unassembled WGS sequence"/>
</dbReference>
<name>A0ABQ7TA26_PHRPL</name>
<dbReference type="Gene3D" id="1.20.1250.10">
    <property type="match status" value="1"/>
</dbReference>
<dbReference type="PANTHER" id="PTHR20879:SF1">
    <property type="entry name" value="INTERLEUKIN-27 SUBUNIT ALPHA"/>
    <property type="match status" value="1"/>
</dbReference>
<evidence type="ECO:0000313" key="2">
    <source>
        <dbReference type="Proteomes" id="UP000826234"/>
    </source>
</evidence>
<dbReference type="SUPFAM" id="SSF47266">
    <property type="entry name" value="4-helical cytokines"/>
    <property type="match status" value="1"/>
</dbReference>
<dbReference type="EMBL" id="JAIPUX010000521">
    <property type="protein sequence ID" value="KAH0626575.1"/>
    <property type="molecule type" value="Genomic_DNA"/>
</dbReference>
<reference evidence="1 2" key="1">
    <citation type="journal article" date="2022" name="Gigascience">
        <title>A chromosome-level genome assembly and annotation of the desert horned lizard, Phrynosoma platyrhinos, provides insight into chromosomal rearrangements among reptiles.</title>
        <authorList>
            <person name="Koochekian N."/>
            <person name="Ascanio A."/>
            <person name="Farleigh K."/>
            <person name="Card D.C."/>
            <person name="Schield D.R."/>
            <person name="Castoe T.A."/>
            <person name="Jezkova T."/>
        </authorList>
    </citation>
    <scope>NUCLEOTIDE SEQUENCE [LARGE SCALE GENOMIC DNA]</scope>
    <source>
        <strain evidence="1">NK-2021</strain>
    </source>
</reference>
<keyword evidence="2" id="KW-1185">Reference proteome</keyword>
<accession>A0ABQ7TA26</accession>
<organism evidence="1 2">
    <name type="scientific">Phrynosoma platyrhinos</name>
    <name type="common">Desert horned lizard</name>
    <dbReference type="NCBI Taxonomy" id="52577"/>
    <lineage>
        <taxon>Eukaryota</taxon>
        <taxon>Metazoa</taxon>
        <taxon>Chordata</taxon>
        <taxon>Craniata</taxon>
        <taxon>Vertebrata</taxon>
        <taxon>Euteleostomi</taxon>
        <taxon>Lepidosauria</taxon>
        <taxon>Squamata</taxon>
        <taxon>Bifurcata</taxon>
        <taxon>Unidentata</taxon>
        <taxon>Episquamata</taxon>
        <taxon>Toxicofera</taxon>
        <taxon>Iguania</taxon>
        <taxon>Phrynosomatidae</taxon>
        <taxon>Phrynosomatinae</taxon>
        <taxon>Phrynosoma</taxon>
    </lineage>
</organism>
<dbReference type="InterPro" id="IPR026207">
    <property type="entry name" value="IL-27_alpha"/>
</dbReference>
<gene>
    <name evidence="1" type="ORF">JD844_001637</name>
</gene>
<evidence type="ECO:0000313" key="1">
    <source>
        <dbReference type="EMBL" id="KAH0626575.1"/>
    </source>
</evidence>
<dbReference type="PANTHER" id="PTHR20879">
    <property type="entry name" value="INTERLEUKIN-27 SUBUNIT ALPHA"/>
    <property type="match status" value="1"/>
</dbReference>
<protein>
    <recommendedName>
        <fullName evidence="3">Interleukin-27 subunit alpha</fullName>
    </recommendedName>
</protein>